<feature type="region of interest" description="Disordered" evidence="1">
    <location>
        <begin position="36"/>
        <end position="74"/>
    </location>
</feature>
<feature type="compositionally biased region" description="Acidic residues" evidence="1">
    <location>
        <begin position="467"/>
        <end position="496"/>
    </location>
</feature>
<feature type="compositionally biased region" description="Polar residues" evidence="1">
    <location>
        <begin position="64"/>
        <end position="74"/>
    </location>
</feature>
<feature type="compositionally biased region" description="Basic and acidic residues" evidence="1">
    <location>
        <begin position="328"/>
        <end position="338"/>
    </location>
</feature>
<name>G8YJD2_PICSO</name>
<keyword evidence="5" id="KW-1185">Reference proteome</keyword>
<dbReference type="EMBL" id="FO082052">
    <property type="protein sequence ID" value="CCE81192.1"/>
    <property type="molecule type" value="Genomic_DNA"/>
</dbReference>
<dbReference type="eggNOG" id="ENOG502RG9A">
    <property type="taxonomic scope" value="Eukaryota"/>
</dbReference>
<feature type="domain" description="Hpc2-related" evidence="2">
    <location>
        <begin position="539"/>
        <end position="572"/>
    </location>
</feature>
<proteinExistence type="predicted"/>
<organism evidence="3 5">
    <name type="scientific">Pichia sorbitophila (strain ATCC MYA-4447 / BCRC 22081 / CBS 7064 / NBRC 10061 / NRRL Y-12695)</name>
    <name type="common">Hybrid yeast</name>
    <dbReference type="NCBI Taxonomy" id="559304"/>
    <lineage>
        <taxon>Eukaryota</taxon>
        <taxon>Fungi</taxon>
        <taxon>Dikarya</taxon>
        <taxon>Ascomycota</taxon>
        <taxon>Saccharomycotina</taxon>
        <taxon>Pichiomycetes</taxon>
        <taxon>Debaryomycetaceae</taxon>
        <taxon>Millerozyma</taxon>
    </lineage>
</organism>
<reference evidence="5" key="2">
    <citation type="journal article" date="2012" name="G3 (Bethesda)">
        <title>Pichia sorbitophila, an interspecies yeast hybrid reveals early steps of genome resolution following polyploidization.</title>
        <authorList>
            <person name="Leh Louis V."/>
            <person name="Despons L."/>
            <person name="Friedrich A."/>
            <person name="Martin T."/>
            <person name="Durrens P."/>
            <person name="Casaregola S."/>
            <person name="Neuveglise C."/>
            <person name="Fairhead C."/>
            <person name="Marck C."/>
            <person name="Cruz J.A."/>
            <person name="Straub M.L."/>
            <person name="Kugler V."/>
            <person name="Sacerdot C."/>
            <person name="Uzunov Z."/>
            <person name="Thierry A."/>
            <person name="Weiss S."/>
            <person name="Bleykasten C."/>
            <person name="De Montigny J."/>
            <person name="Jacques N."/>
            <person name="Jung P."/>
            <person name="Lemaire M."/>
            <person name="Mallet S."/>
            <person name="Morel G."/>
            <person name="Richard G.F."/>
            <person name="Sarkar A."/>
            <person name="Savel G."/>
            <person name="Schacherer J."/>
            <person name="Seret M.L."/>
            <person name="Talla E."/>
            <person name="Samson G."/>
            <person name="Jubin C."/>
            <person name="Poulain J."/>
            <person name="Vacherie B."/>
            <person name="Barbe V."/>
            <person name="Pelletier E."/>
            <person name="Sherman D.J."/>
            <person name="Westhof E."/>
            <person name="Weissenbach J."/>
            <person name="Baret P.V."/>
            <person name="Wincker P."/>
            <person name="Gaillardin C."/>
            <person name="Dujon B."/>
            <person name="Souciet J.L."/>
        </authorList>
    </citation>
    <scope>NUCLEOTIDE SEQUENCE [LARGE SCALE GENOMIC DNA]</scope>
    <source>
        <strain evidence="5">ATCC MYA-4447 / BCRC 22081 / CBS 7064 / NBRC 10061 / NRRL Y-12695</strain>
    </source>
</reference>
<gene>
    <name evidence="3" type="primary">Piso0_003543</name>
    <name evidence="3" type="ORF">GNLVRS01_PISO0G14636g</name>
    <name evidence="4" type="ORF">GNLVRS01_PISO0H14637g</name>
</gene>
<dbReference type="Proteomes" id="UP000005222">
    <property type="component" value="Chromosome H"/>
</dbReference>
<dbReference type="Pfam" id="PF08729">
    <property type="entry name" value="HUN"/>
    <property type="match status" value="1"/>
</dbReference>
<dbReference type="OMA" id="HHINHND"/>
<evidence type="ECO:0000259" key="2">
    <source>
        <dbReference type="Pfam" id="PF08729"/>
    </source>
</evidence>
<dbReference type="Proteomes" id="UP000005222">
    <property type="component" value="Chromosome G"/>
</dbReference>
<dbReference type="InParanoid" id="G8YJD2"/>
<feature type="compositionally biased region" description="Polar residues" evidence="1">
    <location>
        <begin position="353"/>
        <end position="372"/>
    </location>
</feature>
<sequence length="589" mass="65384">MININSFIRINHEPSLFNHIDRTALAMSQGNTNVSISSLLDSSSNDDESKNHNDNEQLPPTVIDRSSNQQASSVQNPIPLQQWVSKFQTVLDFAPGSQSPNLPIINGGPAVATHQVETPWTFKTPEAPLLPARTEPVAKKLPNIVPKTEQTNTSFHSKGVPDSNLSDRVKQFQTNFQINEVAAHQSKTSIMSIINAENGPNFAAEPDKSKEKKPIKKKGSEDESSANKRRKKDKALNQVQPATKTSSPGSPSVDDPSKKKNSKSKTGGKPSDPKKPAKGKKKDLDSKSPSEEAEKQKSKALSSTITTHRQSSNTTEEPLLLPAPSIIEIKDQGSKDETSGNNVSEVEEKIDQNSKVQEQTSVEGENAPSKQDNAAPDSGDAHVHEDKEKEKEKTREKEKEKEKEKEREKEAKKEKEEAPIIALQIPLLNKDDPKPGKAEVIVNAMKLAEEKYGWAIIHPNAKSALDMMDELIDEDDDGVEEDPEEEELPINEDGNDGETVNQANASSNASKKKKDTEEELTEEQLARRHEAKMNRKVGKYDYEDPFIDDEELQWEEEITSTKEGFFVYWGPLVDDRNANKGKNVAKNKK</sequence>
<feature type="compositionally biased region" description="Polar residues" evidence="1">
    <location>
        <begin position="299"/>
        <end position="316"/>
    </location>
</feature>
<feature type="compositionally biased region" description="Basic and acidic residues" evidence="1">
    <location>
        <begin position="282"/>
        <end position="297"/>
    </location>
</feature>
<dbReference type="STRING" id="559304.G8YJD2"/>
<protein>
    <submittedName>
        <fullName evidence="3">Piso0_003543 protein</fullName>
    </submittedName>
</protein>
<evidence type="ECO:0000313" key="4">
    <source>
        <dbReference type="EMBL" id="CCE81192.1"/>
    </source>
</evidence>
<dbReference type="AlphaFoldDB" id="G8YJD2"/>
<feature type="compositionally biased region" description="Basic and acidic residues" evidence="1">
    <location>
        <begin position="379"/>
        <end position="418"/>
    </location>
</feature>
<evidence type="ECO:0000313" key="3">
    <source>
        <dbReference type="EMBL" id="CCE80427.1"/>
    </source>
</evidence>
<feature type="region of interest" description="Disordered" evidence="1">
    <location>
        <begin position="467"/>
        <end position="534"/>
    </location>
</feature>
<dbReference type="InterPro" id="IPR014840">
    <property type="entry name" value="HRD"/>
</dbReference>
<dbReference type="EMBL" id="FO082053">
    <property type="protein sequence ID" value="CCE80427.1"/>
    <property type="molecule type" value="Genomic_DNA"/>
</dbReference>
<feature type="region of interest" description="Disordered" evidence="1">
    <location>
        <begin position="199"/>
        <end position="420"/>
    </location>
</feature>
<accession>G8YJD2</accession>
<feature type="compositionally biased region" description="Basic and acidic residues" evidence="1">
    <location>
        <begin position="524"/>
        <end position="534"/>
    </location>
</feature>
<dbReference type="HOGENOM" id="CLU_037331_0_0_1"/>
<evidence type="ECO:0000256" key="1">
    <source>
        <dbReference type="SAM" id="MobiDB-lite"/>
    </source>
</evidence>
<dbReference type="OrthoDB" id="5576775at2759"/>
<evidence type="ECO:0000313" key="5">
    <source>
        <dbReference type="Proteomes" id="UP000005222"/>
    </source>
</evidence>
<reference evidence="3" key="1">
    <citation type="submission" date="2011-10" db="EMBL/GenBank/DDBJ databases">
        <authorList>
            <person name="Genoscope - CEA"/>
        </authorList>
    </citation>
    <scope>NUCLEOTIDE SEQUENCE</scope>
</reference>